<dbReference type="PANTHER" id="PTHR44757">
    <property type="entry name" value="DIGUANYLATE CYCLASE DGCP"/>
    <property type="match status" value="1"/>
</dbReference>
<dbReference type="PROSITE" id="PS50113">
    <property type="entry name" value="PAC"/>
    <property type="match status" value="2"/>
</dbReference>
<dbReference type="SUPFAM" id="SSF55073">
    <property type="entry name" value="Nucleotide cyclase"/>
    <property type="match status" value="1"/>
</dbReference>
<organism evidence="5 6">
    <name type="scientific">Noviherbaspirillum galbum</name>
    <dbReference type="NCBI Taxonomy" id="2709383"/>
    <lineage>
        <taxon>Bacteria</taxon>
        <taxon>Pseudomonadati</taxon>
        <taxon>Pseudomonadota</taxon>
        <taxon>Betaproteobacteria</taxon>
        <taxon>Burkholderiales</taxon>
        <taxon>Oxalobacteraceae</taxon>
        <taxon>Noviherbaspirillum</taxon>
    </lineage>
</organism>
<keyword evidence="6" id="KW-1185">Reference proteome</keyword>
<dbReference type="Pfam" id="PF00990">
    <property type="entry name" value="GGDEF"/>
    <property type="match status" value="1"/>
</dbReference>
<dbReference type="Pfam" id="PF00563">
    <property type="entry name" value="EAL"/>
    <property type="match status" value="1"/>
</dbReference>
<dbReference type="Gene3D" id="3.20.20.450">
    <property type="entry name" value="EAL domain"/>
    <property type="match status" value="1"/>
</dbReference>
<dbReference type="SMART" id="SM00086">
    <property type="entry name" value="PAC"/>
    <property type="match status" value="3"/>
</dbReference>
<gene>
    <name evidence="5" type="ORF">G3574_14155</name>
</gene>
<dbReference type="SUPFAM" id="SSF141868">
    <property type="entry name" value="EAL domain-like"/>
    <property type="match status" value="1"/>
</dbReference>
<dbReference type="Gene3D" id="3.30.450.20">
    <property type="entry name" value="PAS domain"/>
    <property type="match status" value="3"/>
</dbReference>
<dbReference type="InterPro" id="IPR000700">
    <property type="entry name" value="PAS-assoc_C"/>
</dbReference>
<evidence type="ECO:0000313" key="5">
    <source>
        <dbReference type="EMBL" id="NEX62227.1"/>
    </source>
</evidence>
<dbReference type="InterPro" id="IPR001633">
    <property type="entry name" value="EAL_dom"/>
</dbReference>
<dbReference type="InterPro" id="IPR001610">
    <property type="entry name" value="PAC"/>
</dbReference>
<feature type="domain" description="PAS" evidence="1">
    <location>
        <begin position="262"/>
        <end position="308"/>
    </location>
</feature>
<dbReference type="PROSITE" id="PS50112">
    <property type="entry name" value="PAS"/>
    <property type="match status" value="2"/>
</dbReference>
<dbReference type="Pfam" id="PF13426">
    <property type="entry name" value="PAS_9"/>
    <property type="match status" value="1"/>
</dbReference>
<comment type="caution">
    <text evidence="5">The sequence shown here is derived from an EMBL/GenBank/DDBJ whole genome shotgun (WGS) entry which is preliminary data.</text>
</comment>
<dbReference type="InterPro" id="IPR013655">
    <property type="entry name" value="PAS_fold_3"/>
</dbReference>
<dbReference type="Proteomes" id="UP000482155">
    <property type="component" value="Unassembled WGS sequence"/>
</dbReference>
<dbReference type="CDD" id="cd00130">
    <property type="entry name" value="PAS"/>
    <property type="match status" value="3"/>
</dbReference>
<dbReference type="SMART" id="SM00267">
    <property type="entry name" value="GGDEF"/>
    <property type="match status" value="1"/>
</dbReference>
<dbReference type="InterPro" id="IPR035919">
    <property type="entry name" value="EAL_sf"/>
</dbReference>
<dbReference type="CDD" id="cd01949">
    <property type="entry name" value="GGDEF"/>
    <property type="match status" value="1"/>
</dbReference>
<dbReference type="Pfam" id="PF08447">
    <property type="entry name" value="PAS_3"/>
    <property type="match status" value="2"/>
</dbReference>
<dbReference type="InterPro" id="IPR035965">
    <property type="entry name" value="PAS-like_dom_sf"/>
</dbReference>
<reference evidence="5 6" key="1">
    <citation type="submission" date="2020-02" db="EMBL/GenBank/DDBJ databases">
        <authorList>
            <person name="Kim M.K."/>
        </authorList>
    </citation>
    <scope>NUCLEOTIDE SEQUENCE [LARGE SCALE GENOMIC DNA]</scope>
    <source>
        <strain evidence="5 6">17J57-3</strain>
    </source>
</reference>
<dbReference type="CDD" id="cd01948">
    <property type="entry name" value="EAL"/>
    <property type="match status" value="1"/>
</dbReference>
<proteinExistence type="predicted"/>
<protein>
    <submittedName>
        <fullName evidence="5">EAL domain-containing protein</fullName>
    </submittedName>
</protein>
<accession>A0A6B3SNE2</accession>
<feature type="domain" description="PAC" evidence="2">
    <location>
        <begin position="82"/>
        <end position="134"/>
    </location>
</feature>
<dbReference type="NCBIfam" id="TIGR00229">
    <property type="entry name" value="sensory_box"/>
    <property type="match status" value="3"/>
</dbReference>
<dbReference type="NCBIfam" id="TIGR00254">
    <property type="entry name" value="GGDEF"/>
    <property type="match status" value="1"/>
</dbReference>
<feature type="domain" description="EAL" evidence="3">
    <location>
        <begin position="559"/>
        <end position="811"/>
    </location>
</feature>
<dbReference type="SMART" id="SM00052">
    <property type="entry name" value="EAL"/>
    <property type="match status" value="1"/>
</dbReference>
<sequence length="818" mass="91927">MTSTLQSNKPGLFLQQIVDSSATMFWMTDAEGTCIYLTQVKTATPEQRAEFVMRNWVDLIHEEDRVLLGPLVKKCWDAREAYQVRYRLRRSDGAYRWVMGAATPRIGGDGKFEGYIGSVVDVTDQSTTFRSTRIEFAHQLAASNSTDIITHHAPDSGNYLYASASVKKSLGYEPYELVGKSAYQYIHPEDIPNIREEVERQMRGNPPEVLEHRVRHASGDYIWVSSSITVLIDPLNGTKLGAVVISRDVTRERQAREELMLSEARLRSLMNLSSDWYWETDHEGRFTYFSDGLYRLLGALPSEVLGKTRRERAADPNQPGLAAYEQRCAARLPFRDILYSSYGDSKTRVRHSAISGEPVFADGVFLGYRGVGRDITSEIDVARQLEYLAMHDVLTGLPNRASLFERLQNMLSTRGDDTVGVLFIDLDRFKEINDAMGHVPGDLLLREVARRLEKTLADAGIVARLGGDEFVVCVRGSVDRPGLAALAQKLLDAMAQPIVIQDQEVRIRASIGICLCPEDGATRELLFQNADIAMYQAKAEGRNAFRFFEPEMSVRMKTRMAFETSMPRALENREFELHYQPRIDLRTMEVLGMEALIRWNHPRMGRISPLDFIPFAEERGYIKDIGRWVLEEACLQARRLGELSGKPLRVSVNLSARQLDQSTLGADIRHILAQSALPPDLLELELTESALVKDMDATVATFRSLKSQGIRIAVDDFGTGYSGLAYLGHFPLDTLKLDKSFVNQPGGENHKVIKAFIDMAHSLGLSVVAEGVERAETLAFLHAMHCDEAQGYLLAKPMPVADLEDFLRNWQPPKSTQP</sequence>
<dbReference type="PROSITE" id="PS50887">
    <property type="entry name" value="GGDEF"/>
    <property type="match status" value="1"/>
</dbReference>
<dbReference type="InterPro" id="IPR000014">
    <property type="entry name" value="PAS"/>
</dbReference>
<dbReference type="InterPro" id="IPR029787">
    <property type="entry name" value="Nucleotide_cyclase"/>
</dbReference>
<feature type="domain" description="PAS" evidence="1">
    <location>
        <begin position="156"/>
        <end position="205"/>
    </location>
</feature>
<dbReference type="Gene3D" id="3.30.70.270">
    <property type="match status" value="1"/>
</dbReference>
<dbReference type="PROSITE" id="PS50883">
    <property type="entry name" value="EAL"/>
    <property type="match status" value="1"/>
</dbReference>
<evidence type="ECO:0000259" key="1">
    <source>
        <dbReference type="PROSITE" id="PS50112"/>
    </source>
</evidence>
<dbReference type="SUPFAM" id="SSF55785">
    <property type="entry name" value="PYP-like sensor domain (PAS domain)"/>
    <property type="match status" value="3"/>
</dbReference>
<dbReference type="InterPro" id="IPR000160">
    <property type="entry name" value="GGDEF_dom"/>
</dbReference>
<evidence type="ECO:0000259" key="4">
    <source>
        <dbReference type="PROSITE" id="PS50887"/>
    </source>
</evidence>
<name>A0A6B3SNE2_9BURK</name>
<feature type="domain" description="PAC" evidence="2">
    <location>
        <begin position="208"/>
        <end position="261"/>
    </location>
</feature>
<evidence type="ECO:0000259" key="3">
    <source>
        <dbReference type="PROSITE" id="PS50883"/>
    </source>
</evidence>
<dbReference type="PANTHER" id="PTHR44757:SF10">
    <property type="entry name" value="MEMBRANE PROTEIN"/>
    <property type="match status" value="1"/>
</dbReference>
<feature type="domain" description="GGDEF" evidence="4">
    <location>
        <begin position="417"/>
        <end position="550"/>
    </location>
</feature>
<dbReference type="InterPro" id="IPR043128">
    <property type="entry name" value="Rev_trsase/Diguanyl_cyclase"/>
</dbReference>
<evidence type="ECO:0000313" key="6">
    <source>
        <dbReference type="Proteomes" id="UP000482155"/>
    </source>
</evidence>
<evidence type="ECO:0000259" key="2">
    <source>
        <dbReference type="PROSITE" id="PS50113"/>
    </source>
</evidence>
<dbReference type="InterPro" id="IPR052155">
    <property type="entry name" value="Biofilm_reg_signaling"/>
</dbReference>
<dbReference type="AlphaFoldDB" id="A0A6B3SNE2"/>
<dbReference type="SMART" id="SM00091">
    <property type="entry name" value="PAS"/>
    <property type="match status" value="3"/>
</dbReference>
<dbReference type="RefSeq" id="WP_163964255.1">
    <property type="nucleotide sequence ID" value="NZ_JAAIVB010000046.1"/>
</dbReference>
<dbReference type="EMBL" id="JAAIVB010000046">
    <property type="protein sequence ID" value="NEX62227.1"/>
    <property type="molecule type" value="Genomic_DNA"/>
</dbReference>